<accession>A0AAV9P3Z8</accession>
<dbReference type="CDD" id="cd11010">
    <property type="entry name" value="S1-P1_nuclease"/>
    <property type="match status" value="1"/>
</dbReference>
<evidence type="ECO:0000256" key="6">
    <source>
        <dbReference type="ARBA" id="ARBA00023157"/>
    </source>
</evidence>
<keyword evidence="8" id="KW-0732">Signal</keyword>
<evidence type="ECO:0000256" key="7">
    <source>
        <dbReference type="ARBA" id="ARBA00023180"/>
    </source>
</evidence>
<keyword evidence="10" id="KW-1185">Reference proteome</keyword>
<name>A0AAV9P3Z8_9PEZI</name>
<reference evidence="9 10" key="1">
    <citation type="submission" date="2023-08" db="EMBL/GenBank/DDBJ databases">
        <title>Black Yeasts Isolated from many extreme environments.</title>
        <authorList>
            <person name="Coleine C."/>
            <person name="Stajich J.E."/>
            <person name="Selbmann L."/>
        </authorList>
    </citation>
    <scope>NUCLEOTIDE SEQUENCE [LARGE SCALE GENOMIC DNA]</scope>
    <source>
        <strain evidence="9 10">CCFEE 5935</strain>
    </source>
</reference>
<evidence type="ECO:0000256" key="2">
    <source>
        <dbReference type="ARBA" id="ARBA00022722"/>
    </source>
</evidence>
<evidence type="ECO:0000256" key="1">
    <source>
        <dbReference type="ARBA" id="ARBA00009547"/>
    </source>
</evidence>
<evidence type="ECO:0008006" key="11">
    <source>
        <dbReference type="Google" id="ProtNLM"/>
    </source>
</evidence>
<evidence type="ECO:0000256" key="3">
    <source>
        <dbReference type="ARBA" id="ARBA00022723"/>
    </source>
</evidence>
<protein>
    <recommendedName>
        <fullName evidence="11">Aspergillus nuclease S(1)</fullName>
    </recommendedName>
</protein>
<dbReference type="GO" id="GO:0006308">
    <property type="term" value="P:DNA catabolic process"/>
    <property type="evidence" value="ECO:0007669"/>
    <property type="project" value="InterPro"/>
</dbReference>
<dbReference type="SUPFAM" id="SSF48537">
    <property type="entry name" value="Phospholipase C/P1 nuclease"/>
    <property type="match status" value="1"/>
</dbReference>
<evidence type="ECO:0000313" key="9">
    <source>
        <dbReference type="EMBL" id="KAK5167534.1"/>
    </source>
</evidence>
<dbReference type="GO" id="GO:0016788">
    <property type="term" value="F:hydrolase activity, acting on ester bonds"/>
    <property type="evidence" value="ECO:0007669"/>
    <property type="project" value="InterPro"/>
</dbReference>
<sequence length="338" mass="37044">MHPLILLPLAALPSTTYAWGSLGHKTVAFIAQNLIANTTVHWAQDILGNSNTTYLASIATWADSYRYTDEGDFTSPFHYIDAEDNPPESCNVDYERDCGEEGCVVSAIANYTARVQQSELGEQEVDYALRFLVHFLGDITQPLHDEALALGGNDIDVTFDGDETNLHSVWDTSIPEELVGGYDLADAEAWAANLTNSIRNGSFAAQSKSWLKGLDIEDPKASAMVWARDGNSYVCSTVLPDGTDPLEGEDLYPEYYEGAVDVVKLQIAKGGVRLAAWLDALAEKAEVGKRARHWKIGTQGVRLEQDLSGRQLLPEKRGVKSAAKMRREAVGWGCGHQH</sequence>
<gene>
    <name evidence="9" type="ORF">LTR77_007233</name>
</gene>
<dbReference type="GO" id="GO:0004519">
    <property type="term" value="F:endonuclease activity"/>
    <property type="evidence" value="ECO:0007669"/>
    <property type="project" value="UniProtKB-KW"/>
</dbReference>
<dbReference type="EMBL" id="JAVRRT010000011">
    <property type="protein sequence ID" value="KAK5167534.1"/>
    <property type="molecule type" value="Genomic_DNA"/>
</dbReference>
<comment type="caution">
    <text evidence="9">The sequence shown here is derived from an EMBL/GenBank/DDBJ whole genome shotgun (WGS) entry which is preliminary data.</text>
</comment>
<dbReference type="InterPro" id="IPR008947">
    <property type="entry name" value="PLipase_C/P1_nuclease_dom_sf"/>
</dbReference>
<dbReference type="PANTHER" id="PTHR33146:SF26">
    <property type="entry name" value="ENDONUCLEASE 4"/>
    <property type="match status" value="1"/>
</dbReference>
<dbReference type="GO" id="GO:0046872">
    <property type="term" value="F:metal ion binding"/>
    <property type="evidence" value="ECO:0007669"/>
    <property type="project" value="UniProtKB-KW"/>
</dbReference>
<keyword evidence="5" id="KW-0378">Hydrolase</keyword>
<dbReference type="RefSeq" id="XP_064657240.1">
    <property type="nucleotide sequence ID" value="XM_064804470.1"/>
</dbReference>
<feature type="signal peptide" evidence="8">
    <location>
        <begin position="1"/>
        <end position="18"/>
    </location>
</feature>
<keyword evidence="6" id="KW-1015">Disulfide bond</keyword>
<feature type="chain" id="PRO_5043866427" description="Aspergillus nuclease S(1)" evidence="8">
    <location>
        <begin position="19"/>
        <end position="338"/>
    </location>
</feature>
<keyword evidence="4" id="KW-0255">Endonuclease</keyword>
<evidence type="ECO:0000256" key="8">
    <source>
        <dbReference type="SAM" id="SignalP"/>
    </source>
</evidence>
<comment type="similarity">
    <text evidence="1">Belongs to the nuclease type I family.</text>
</comment>
<keyword evidence="7" id="KW-0325">Glycoprotein</keyword>
<dbReference type="AlphaFoldDB" id="A0AAV9P3Z8"/>
<dbReference type="PANTHER" id="PTHR33146">
    <property type="entry name" value="ENDONUCLEASE 4"/>
    <property type="match status" value="1"/>
</dbReference>
<evidence type="ECO:0000256" key="5">
    <source>
        <dbReference type="ARBA" id="ARBA00022801"/>
    </source>
</evidence>
<dbReference type="InterPro" id="IPR003154">
    <property type="entry name" value="S1/P1nuclease"/>
</dbReference>
<dbReference type="GeneID" id="89928569"/>
<proteinExistence type="inferred from homology"/>
<organism evidence="9 10">
    <name type="scientific">Saxophila tyrrhenica</name>
    <dbReference type="NCBI Taxonomy" id="1690608"/>
    <lineage>
        <taxon>Eukaryota</taxon>
        <taxon>Fungi</taxon>
        <taxon>Dikarya</taxon>
        <taxon>Ascomycota</taxon>
        <taxon>Pezizomycotina</taxon>
        <taxon>Dothideomycetes</taxon>
        <taxon>Dothideomycetidae</taxon>
        <taxon>Mycosphaerellales</taxon>
        <taxon>Extremaceae</taxon>
        <taxon>Saxophila</taxon>
    </lineage>
</organism>
<keyword evidence="2" id="KW-0540">Nuclease</keyword>
<dbReference type="Proteomes" id="UP001337655">
    <property type="component" value="Unassembled WGS sequence"/>
</dbReference>
<dbReference type="Gene3D" id="1.10.575.10">
    <property type="entry name" value="P1 Nuclease"/>
    <property type="match status" value="1"/>
</dbReference>
<dbReference type="GO" id="GO:0003676">
    <property type="term" value="F:nucleic acid binding"/>
    <property type="evidence" value="ECO:0007669"/>
    <property type="project" value="InterPro"/>
</dbReference>
<evidence type="ECO:0000313" key="10">
    <source>
        <dbReference type="Proteomes" id="UP001337655"/>
    </source>
</evidence>
<keyword evidence="3" id="KW-0479">Metal-binding</keyword>
<dbReference type="Pfam" id="PF02265">
    <property type="entry name" value="S1-P1_nuclease"/>
    <property type="match status" value="1"/>
</dbReference>
<evidence type="ECO:0000256" key="4">
    <source>
        <dbReference type="ARBA" id="ARBA00022759"/>
    </source>
</evidence>